<evidence type="ECO:0000256" key="3">
    <source>
        <dbReference type="ARBA" id="ARBA00011245"/>
    </source>
</evidence>
<dbReference type="CDD" id="cd16325">
    <property type="entry name" value="LolA"/>
    <property type="match status" value="1"/>
</dbReference>
<evidence type="ECO:0000256" key="1">
    <source>
        <dbReference type="ARBA" id="ARBA00004418"/>
    </source>
</evidence>
<dbReference type="Pfam" id="PF03548">
    <property type="entry name" value="LolA"/>
    <property type="match status" value="1"/>
</dbReference>
<dbReference type="NCBIfam" id="NF000661">
    <property type="entry name" value="PRK00031.1-3"/>
    <property type="match status" value="1"/>
</dbReference>
<dbReference type="PANTHER" id="PTHR35869">
    <property type="entry name" value="OUTER-MEMBRANE LIPOPROTEIN CARRIER PROTEIN"/>
    <property type="match status" value="1"/>
</dbReference>
<evidence type="ECO:0000256" key="6">
    <source>
        <dbReference type="ARBA" id="ARBA00022729"/>
    </source>
</evidence>
<dbReference type="PANTHER" id="PTHR35869:SF1">
    <property type="entry name" value="OUTER-MEMBRANE LIPOPROTEIN CARRIER PROTEIN"/>
    <property type="match status" value="1"/>
</dbReference>
<dbReference type="EMBL" id="JBHRTP010000054">
    <property type="protein sequence ID" value="MFC3109745.1"/>
    <property type="molecule type" value="Genomic_DNA"/>
</dbReference>
<name>A0ABV7F457_9BURK</name>
<feature type="compositionally biased region" description="Low complexity" evidence="11">
    <location>
        <begin position="31"/>
        <end position="40"/>
    </location>
</feature>
<dbReference type="Gene3D" id="2.50.20.10">
    <property type="entry name" value="Lipoprotein localisation LolA/LolB/LppX"/>
    <property type="match status" value="1"/>
</dbReference>
<dbReference type="InterPro" id="IPR029046">
    <property type="entry name" value="LolA/LolB/LppX"/>
</dbReference>
<keyword evidence="7 10" id="KW-0574">Periplasm</keyword>
<keyword evidence="12" id="KW-0449">Lipoprotein</keyword>
<keyword evidence="13" id="KW-1185">Reference proteome</keyword>
<dbReference type="SUPFAM" id="SSF89392">
    <property type="entry name" value="Prokaryotic lipoproteins and lipoprotein localization factors"/>
    <property type="match status" value="1"/>
</dbReference>
<gene>
    <name evidence="10 12" type="primary">lolA</name>
    <name evidence="12" type="ORF">ACFOFO_17540</name>
</gene>
<evidence type="ECO:0000256" key="4">
    <source>
        <dbReference type="ARBA" id="ARBA00014035"/>
    </source>
</evidence>
<dbReference type="InterPro" id="IPR004564">
    <property type="entry name" value="OM_lipoprot_carrier_LolA-like"/>
</dbReference>
<dbReference type="RefSeq" id="WP_390332175.1">
    <property type="nucleotide sequence ID" value="NZ_JBHRTP010000054.1"/>
</dbReference>
<reference evidence="13" key="1">
    <citation type="journal article" date="2019" name="Int. J. Syst. Evol. Microbiol.">
        <title>The Global Catalogue of Microorganisms (GCM) 10K type strain sequencing project: providing services to taxonomists for standard genome sequencing and annotation.</title>
        <authorList>
            <consortium name="The Broad Institute Genomics Platform"/>
            <consortium name="The Broad Institute Genome Sequencing Center for Infectious Disease"/>
            <person name="Wu L."/>
            <person name="Ma J."/>
        </authorList>
    </citation>
    <scope>NUCLEOTIDE SEQUENCE [LARGE SCALE GENOMIC DNA]</scope>
    <source>
        <strain evidence="13">KCTC 42986</strain>
    </source>
</reference>
<comment type="function">
    <text evidence="10">Participates in the translocation of lipoproteins from the inner membrane to the outer membrane. Only forms a complex with a lipoprotein if the residue after the N-terminal Cys is not an aspartate (The Asp acts as a targeting signal to indicate that the lipoprotein should stay in the inner membrane).</text>
</comment>
<protein>
    <recommendedName>
        <fullName evidence="4 10">Outer-membrane lipoprotein carrier protein</fullName>
    </recommendedName>
</protein>
<sequence length="258" mass="28087">MPKNDRHHHAEIVSGTTQTGDSSLKPIGTQSRRSSPSSSSGQAGLRPRWNPVSFGKLLLAAAIALPAVASASALDQFKTFVATTKSAKGEFTQRQVKMMDGSAKISKSASGTFLFARPGKFIWTYQKPYEQLLQADGDQLYIYDKDLNQVTTRKLGNALGSSPAAILFGSNDLEKNFTLKEGAVKDGLEWMEATPKSKDSNFEQIGIGLRNGVPQAMELRDSFGQVSVLTFSKFEKNPTVSADQFKFVVPKGADVFRQ</sequence>
<keyword evidence="6" id="KW-0732">Signal</keyword>
<proteinExistence type="inferred from homology"/>
<evidence type="ECO:0000313" key="13">
    <source>
        <dbReference type="Proteomes" id="UP001595530"/>
    </source>
</evidence>
<dbReference type="InterPro" id="IPR018323">
    <property type="entry name" value="OM_lipoprot_carrier_LolA_Pbac"/>
</dbReference>
<evidence type="ECO:0000256" key="10">
    <source>
        <dbReference type="HAMAP-Rule" id="MF_00240"/>
    </source>
</evidence>
<comment type="subcellular location">
    <subcellularLocation>
        <location evidence="1 10">Periplasm</location>
    </subcellularLocation>
</comment>
<evidence type="ECO:0000256" key="9">
    <source>
        <dbReference type="ARBA" id="ARBA00023186"/>
    </source>
</evidence>
<dbReference type="HAMAP" id="MF_00240">
    <property type="entry name" value="LolA"/>
    <property type="match status" value="1"/>
</dbReference>
<keyword evidence="9 10" id="KW-0143">Chaperone</keyword>
<comment type="caution">
    <text evidence="12">The sequence shown here is derived from an EMBL/GenBank/DDBJ whole genome shotgun (WGS) entry which is preliminary data.</text>
</comment>
<evidence type="ECO:0000256" key="2">
    <source>
        <dbReference type="ARBA" id="ARBA00007615"/>
    </source>
</evidence>
<comment type="similarity">
    <text evidence="2 10">Belongs to the LolA family.</text>
</comment>
<dbReference type="Proteomes" id="UP001595530">
    <property type="component" value="Unassembled WGS sequence"/>
</dbReference>
<evidence type="ECO:0000256" key="11">
    <source>
        <dbReference type="SAM" id="MobiDB-lite"/>
    </source>
</evidence>
<evidence type="ECO:0000256" key="5">
    <source>
        <dbReference type="ARBA" id="ARBA00022448"/>
    </source>
</evidence>
<accession>A0ABV7F457</accession>
<comment type="subunit">
    <text evidence="3 10">Monomer.</text>
</comment>
<evidence type="ECO:0000256" key="7">
    <source>
        <dbReference type="ARBA" id="ARBA00022764"/>
    </source>
</evidence>
<dbReference type="NCBIfam" id="TIGR00547">
    <property type="entry name" value="lolA"/>
    <property type="match status" value="1"/>
</dbReference>
<organism evidence="12 13">
    <name type="scientific">Undibacterium arcticum</name>
    <dbReference type="NCBI Taxonomy" id="1762892"/>
    <lineage>
        <taxon>Bacteria</taxon>
        <taxon>Pseudomonadati</taxon>
        <taxon>Pseudomonadota</taxon>
        <taxon>Betaproteobacteria</taxon>
        <taxon>Burkholderiales</taxon>
        <taxon>Oxalobacteraceae</taxon>
        <taxon>Undibacterium</taxon>
    </lineage>
</organism>
<keyword evidence="8 10" id="KW-0653">Protein transport</keyword>
<keyword evidence="5 10" id="KW-0813">Transport</keyword>
<feature type="region of interest" description="Disordered" evidence="11">
    <location>
        <begin position="1"/>
        <end position="46"/>
    </location>
</feature>
<evidence type="ECO:0000256" key="8">
    <source>
        <dbReference type="ARBA" id="ARBA00022927"/>
    </source>
</evidence>
<evidence type="ECO:0000313" key="12">
    <source>
        <dbReference type="EMBL" id="MFC3109745.1"/>
    </source>
</evidence>